<dbReference type="CDD" id="cd00093">
    <property type="entry name" value="HTH_XRE"/>
    <property type="match status" value="1"/>
</dbReference>
<dbReference type="InterPro" id="IPR001387">
    <property type="entry name" value="Cro/C1-type_HTH"/>
</dbReference>
<feature type="domain" description="HTH cro/C1-type" evidence="1">
    <location>
        <begin position="13"/>
        <end position="68"/>
    </location>
</feature>
<dbReference type="SUPFAM" id="SSF47413">
    <property type="entry name" value="lambda repressor-like DNA-binding domains"/>
    <property type="match status" value="1"/>
</dbReference>
<gene>
    <name evidence="2" type="ORF">A2373_03510</name>
</gene>
<evidence type="ECO:0000313" key="2">
    <source>
        <dbReference type="EMBL" id="OGH81968.1"/>
    </source>
</evidence>
<proteinExistence type="predicted"/>
<dbReference type="Gene3D" id="1.10.260.40">
    <property type="entry name" value="lambda repressor-like DNA-binding domains"/>
    <property type="match status" value="1"/>
</dbReference>
<dbReference type="SMART" id="SM00530">
    <property type="entry name" value="HTH_XRE"/>
    <property type="match status" value="1"/>
</dbReference>
<accession>A0A1F6NDS4</accession>
<dbReference type="InterPro" id="IPR010982">
    <property type="entry name" value="Lambda_DNA-bd_dom_sf"/>
</dbReference>
<comment type="caution">
    <text evidence="2">The sequence shown here is derived from an EMBL/GenBank/DDBJ whole genome shotgun (WGS) entry which is preliminary data.</text>
</comment>
<dbReference type="Pfam" id="PF01381">
    <property type="entry name" value="HTH_3"/>
    <property type="match status" value="1"/>
</dbReference>
<dbReference type="AlphaFoldDB" id="A0A1F6NDS4"/>
<dbReference type="STRING" id="1798697.A2373_03510"/>
<dbReference type="Proteomes" id="UP000176300">
    <property type="component" value="Unassembled WGS sequence"/>
</dbReference>
<evidence type="ECO:0000259" key="1">
    <source>
        <dbReference type="PROSITE" id="PS50943"/>
    </source>
</evidence>
<organism evidence="2 3">
    <name type="scientific">Candidatus Magasanikbacteria bacterium RIFOXYB1_FULL_40_15</name>
    <dbReference type="NCBI Taxonomy" id="1798697"/>
    <lineage>
        <taxon>Bacteria</taxon>
        <taxon>Candidatus Magasanikiibacteriota</taxon>
    </lineage>
</organism>
<evidence type="ECO:0000313" key="3">
    <source>
        <dbReference type="Proteomes" id="UP000176300"/>
    </source>
</evidence>
<sequence>MTKEQISKISKNFKKIRNEKKLSKSFLVMKTGLDYHTISKIENGITPDPRINTVVKLVRALEISLDDLIK</sequence>
<reference evidence="2 3" key="1">
    <citation type="journal article" date="2016" name="Nat. Commun.">
        <title>Thousands of microbial genomes shed light on interconnected biogeochemical processes in an aquifer system.</title>
        <authorList>
            <person name="Anantharaman K."/>
            <person name="Brown C.T."/>
            <person name="Hug L.A."/>
            <person name="Sharon I."/>
            <person name="Castelle C.J."/>
            <person name="Probst A.J."/>
            <person name="Thomas B.C."/>
            <person name="Singh A."/>
            <person name="Wilkins M.J."/>
            <person name="Karaoz U."/>
            <person name="Brodie E.L."/>
            <person name="Williams K.H."/>
            <person name="Hubbard S.S."/>
            <person name="Banfield J.F."/>
        </authorList>
    </citation>
    <scope>NUCLEOTIDE SEQUENCE [LARGE SCALE GENOMIC DNA]</scope>
</reference>
<dbReference type="EMBL" id="MFQS01000053">
    <property type="protein sequence ID" value="OGH81968.1"/>
    <property type="molecule type" value="Genomic_DNA"/>
</dbReference>
<dbReference type="GO" id="GO:0003677">
    <property type="term" value="F:DNA binding"/>
    <property type="evidence" value="ECO:0007669"/>
    <property type="project" value="InterPro"/>
</dbReference>
<name>A0A1F6NDS4_9BACT</name>
<protein>
    <recommendedName>
        <fullName evidence="1">HTH cro/C1-type domain-containing protein</fullName>
    </recommendedName>
</protein>
<dbReference type="PROSITE" id="PS50943">
    <property type="entry name" value="HTH_CROC1"/>
    <property type="match status" value="1"/>
</dbReference>